<dbReference type="InterPro" id="IPR001878">
    <property type="entry name" value="Znf_CCHC"/>
</dbReference>
<evidence type="ECO:0000256" key="7">
    <source>
        <dbReference type="SAM" id="MobiDB-lite"/>
    </source>
</evidence>
<feature type="compositionally biased region" description="Basic and acidic residues" evidence="7">
    <location>
        <begin position="169"/>
        <end position="185"/>
    </location>
</feature>
<reference evidence="11" key="1">
    <citation type="submission" date="2022-11" db="UniProtKB">
        <authorList>
            <consortium name="WormBaseParasite"/>
        </authorList>
    </citation>
    <scope>IDENTIFICATION</scope>
</reference>
<dbReference type="PROSITE" id="PS01358">
    <property type="entry name" value="ZF_RANBP2_1"/>
    <property type="match status" value="1"/>
</dbReference>
<dbReference type="InterPro" id="IPR035979">
    <property type="entry name" value="RBD_domain_sf"/>
</dbReference>
<sequence length="1273" mass="144747">MSDQNWNSSFRQPLRQGNGTSGFFFSTRPNFYPKQDIKNIRQNGNLNAKHTNPLTNKSSMADFATMAQRYGEKNPNNIISSGKQIRFDQPTTSYGTLEAYGKFWDNANDTRTKNNPPEIDPMDEVLSSSDEDESSPKQPIRKMCDSSEVDQINSSHTRMRSPPRQPIKRIHESSEERRNEEDLYRKRYARRSRSPSPNIPSDEQKNKLYGFGIMVKNIPNHITEESLKFMANCQGYPPTIVRINKIGNTRNAIVYFSTNADGLAWIQLNQGCLKFSHGQSSELEIVPGQSTMATTAETPKQRTTLLPTPNLYAQQEPIQTYQSNVSNLMNLANNPSDQQWLSDIIKVANQSTIPQSSSGYQQEVEGPKWTCYKCMSQNPIKNFNCLKCKGTKQESEELEAKGSQYVGLAACDTLLIRDLPLNVDEMIIRMSIMQYMDVVPDLVQIADSKKYCFIQMKSTEEASMLLNLFNKAVTPMINHAPVVITFSRKPLRQINAEKEQQKVDNTQWSKINYDQKTKPLTSYSKKETTITTVDTPFGRFKIYRKPNPANFQFEATSGYYHDSVTGFYYDKNSEYYYDVDNNAWMFWTSRYSTFIPCEGGMLEEKKRLQEEEKLGVPSPNKKKTLLPAPGLSTSQDPAKILEEAKMKAPETYEFIKNLMQQNQQIIQALNEKKIPERAKNPLLSAPAPYVHKPPLKKPNIVIENDQSRNTLPKNHELWSLNAILTMKEQEHRDILIKIRSSNEHQLDDVGKLAEAYVEYEIHGIRKFLNNMFKFAIRTLPERLADDDTAGNGFDPALYDAGKSKKFAFILGICAICNQKGHQGPECWAPVFCIQCAQIGHQQKDCKNTKASREEVIDTLMKHKNHIFHERLRKMNNALLHLKKFLGLVNQDTPEDTDIREVTGAAKEMLGKSVTWQESALQNAGLRSLAGSPQKVYNGPINLNALNALVGPKEDLPGTSSPKTTSAASMNSLPEVEAQVRHLDQIGEVYQKKTFFTTPISTASFNEPQSNFFFQTTPKNPVKMPNTIKPGLLDKPETRIIDVNELLRTQNTSSTNLNPQSQLNLTNQLIDAPNTYSEISPLQEMELALVQQQIFMLEQESEKNPTQDLVQQQLFMLEQESKKNPTQFLSSEAFDLTALNPVQVTEEMVFRQVTQAVIPKESARFVRKPLIGEKAAVIRENAQKSEFIREKASIHREETGTVMRTDLWNPEDIDMRESEDTDLREPKASRQSSTSLPDSDKANIDKEIEDNAESKQNVAIRKELSPDTSKEEEI</sequence>
<dbReference type="InterPro" id="IPR012677">
    <property type="entry name" value="Nucleotide-bd_a/b_plait_sf"/>
</dbReference>
<dbReference type="Gene3D" id="3.30.70.330">
    <property type="match status" value="1"/>
</dbReference>
<dbReference type="InterPro" id="IPR001876">
    <property type="entry name" value="Znf_RanBP2"/>
</dbReference>
<evidence type="ECO:0000313" key="10">
    <source>
        <dbReference type="Proteomes" id="UP000887540"/>
    </source>
</evidence>
<name>A0A914CE85_9BILA</name>
<evidence type="ECO:0000313" key="11">
    <source>
        <dbReference type="WBParaSite" id="ACRNAN_Path_874.g3364.t1"/>
    </source>
</evidence>
<dbReference type="AlphaFoldDB" id="A0A914CE85"/>
<evidence type="ECO:0000256" key="1">
    <source>
        <dbReference type="ARBA" id="ARBA00004123"/>
    </source>
</evidence>
<evidence type="ECO:0000259" key="9">
    <source>
        <dbReference type="PROSITE" id="PS50199"/>
    </source>
</evidence>
<dbReference type="Gene3D" id="4.10.60.10">
    <property type="entry name" value="Zinc finger, CCHC-type"/>
    <property type="match status" value="1"/>
</dbReference>
<dbReference type="GO" id="GO:0003723">
    <property type="term" value="F:RNA binding"/>
    <property type="evidence" value="ECO:0007669"/>
    <property type="project" value="TreeGrafter"/>
</dbReference>
<dbReference type="PANTHER" id="PTHR13948:SF3">
    <property type="entry name" value="FI21118P1"/>
    <property type="match status" value="1"/>
</dbReference>
<dbReference type="SUPFAM" id="SSF54928">
    <property type="entry name" value="RNA-binding domain, RBD"/>
    <property type="match status" value="1"/>
</dbReference>
<feature type="region of interest" description="Disordered" evidence="7">
    <location>
        <begin position="1"/>
        <end position="21"/>
    </location>
</feature>
<keyword evidence="4" id="KW-0862">Zinc</keyword>
<dbReference type="InterPro" id="IPR041591">
    <property type="entry name" value="OCRE"/>
</dbReference>
<comment type="subcellular location">
    <subcellularLocation>
        <location evidence="1">Nucleus</location>
    </subcellularLocation>
</comment>
<feature type="domain" description="RanBP2-type" evidence="9">
    <location>
        <begin position="364"/>
        <end position="394"/>
    </location>
</feature>
<keyword evidence="10" id="KW-1185">Reference proteome</keyword>
<feature type="compositionally biased region" description="Basic and acidic residues" evidence="7">
    <location>
        <begin position="1259"/>
        <end position="1273"/>
    </location>
</feature>
<feature type="compositionally biased region" description="Basic and acidic residues" evidence="7">
    <location>
        <begin position="1212"/>
        <end position="1227"/>
    </location>
</feature>
<keyword evidence="3 6" id="KW-0863">Zinc-finger</keyword>
<dbReference type="GO" id="GO:0005634">
    <property type="term" value="C:nucleus"/>
    <property type="evidence" value="ECO:0007669"/>
    <property type="project" value="UniProtKB-SubCell"/>
</dbReference>
<dbReference type="PROSITE" id="PS50199">
    <property type="entry name" value="ZF_RANBP2_2"/>
    <property type="match status" value="1"/>
</dbReference>
<dbReference type="GO" id="GO:0000398">
    <property type="term" value="P:mRNA splicing, via spliceosome"/>
    <property type="evidence" value="ECO:0007669"/>
    <property type="project" value="TreeGrafter"/>
</dbReference>
<evidence type="ECO:0000256" key="6">
    <source>
        <dbReference type="PROSITE-ProRule" id="PRU00322"/>
    </source>
</evidence>
<evidence type="ECO:0000256" key="4">
    <source>
        <dbReference type="ARBA" id="ARBA00022833"/>
    </source>
</evidence>
<protein>
    <submittedName>
        <fullName evidence="11">Uncharacterized protein</fullName>
    </submittedName>
</protein>
<dbReference type="GO" id="GO:0008270">
    <property type="term" value="F:zinc ion binding"/>
    <property type="evidence" value="ECO:0007669"/>
    <property type="project" value="UniProtKB-KW"/>
</dbReference>
<proteinExistence type="predicted"/>
<evidence type="ECO:0000256" key="2">
    <source>
        <dbReference type="ARBA" id="ARBA00022723"/>
    </source>
</evidence>
<dbReference type="PANTHER" id="PTHR13948">
    <property type="entry name" value="RNA-BINDING PROTEIN"/>
    <property type="match status" value="1"/>
</dbReference>
<dbReference type="Pfam" id="PF17780">
    <property type="entry name" value="OCRE"/>
    <property type="match status" value="1"/>
</dbReference>
<feature type="region of interest" description="Disordered" evidence="7">
    <location>
        <begin position="106"/>
        <end position="205"/>
    </location>
</feature>
<evidence type="ECO:0000259" key="8">
    <source>
        <dbReference type="PROSITE" id="PS50158"/>
    </source>
</evidence>
<dbReference type="CDD" id="cd16162">
    <property type="entry name" value="OCRE_RBM5_like"/>
    <property type="match status" value="1"/>
</dbReference>
<feature type="region of interest" description="Disordered" evidence="7">
    <location>
        <begin position="1200"/>
        <end position="1273"/>
    </location>
</feature>
<evidence type="ECO:0000256" key="3">
    <source>
        <dbReference type="ARBA" id="ARBA00022771"/>
    </source>
</evidence>
<accession>A0A914CE85</accession>
<dbReference type="Proteomes" id="UP000887540">
    <property type="component" value="Unplaced"/>
</dbReference>
<dbReference type="PROSITE" id="PS50158">
    <property type="entry name" value="ZF_CCHC"/>
    <property type="match status" value="1"/>
</dbReference>
<dbReference type="SMART" id="SM00343">
    <property type="entry name" value="ZnF_C2HC"/>
    <property type="match status" value="2"/>
</dbReference>
<dbReference type="GO" id="GO:0019899">
    <property type="term" value="F:enzyme binding"/>
    <property type="evidence" value="ECO:0007669"/>
    <property type="project" value="UniProtKB-ARBA"/>
</dbReference>
<organism evidence="10 11">
    <name type="scientific">Acrobeloides nanus</name>
    <dbReference type="NCBI Taxonomy" id="290746"/>
    <lineage>
        <taxon>Eukaryota</taxon>
        <taxon>Metazoa</taxon>
        <taxon>Ecdysozoa</taxon>
        <taxon>Nematoda</taxon>
        <taxon>Chromadorea</taxon>
        <taxon>Rhabditida</taxon>
        <taxon>Tylenchina</taxon>
        <taxon>Cephalobomorpha</taxon>
        <taxon>Cephaloboidea</taxon>
        <taxon>Cephalobidae</taxon>
        <taxon>Acrobeloides</taxon>
    </lineage>
</organism>
<feature type="domain" description="CCHC-type" evidence="8">
    <location>
        <begin position="832"/>
        <end position="847"/>
    </location>
</feature>
<dbReference type="InterPro" id="IPR036875">
    <property type="entry name" value="Znf_CCHC_sf"/>
</dbReference>
<dbReference type="SUPFAM" id="SSF57756">
    <property type="entry name" value="Retrovirus zinc finger-like domains"/>
    <property type="match status" value="1"/>
</dbReference>
<evidence type="ECO:0000256" key="5">
    <source>
        <dbReference type="ARBA" id="ARBA00023242"/>
    </source>
</evidence>
<keyword evidence="5" id="KW-0539">Nucleus</keyword>
<keyword evidence="2" id="KW-0479">Metal-binding</keyword>
<dbReference type="WBParaSite" id="ACRNAN_Path_874.g3364.t1">
    <property type="protein sequence ID" value="ACRNAN_Path_874.g3364.t1"/>
    <property type="gene ID" value="ACRNAN_Path_874.g3364"/>
</dbReference>